<comment type="similarity">
    <text evidence="3">Belongs to the intermediate filament family.</text>
</comment>
<keyword evidence="2 4" id="KW-0175">Coiled coil</keyword>
<dbReference type="EMBL" id="BFAA01012803">
    <property type="protein sequence ID" value="GCB77023.1"/>
    <property type="molecule type" value="Genomic_DNA"/>
</dbReference>
<feature type="coiled-coil region" evidence="4">
    <location>
        <begin position="180"/>
        <end position="225"/>
    </location>
</feature>
<dbReference type="SMART" id="SM01391">
    <property type="entry name" value="Filament"/>
    <property type="match status" value="1"/>
</dbReference>
<dbReference type="GO" id="GO:0005198">
    <property type="term" value="F:structural molecule activity"/>
    <property type="evidence" value="ECO:0007669"/>
    <property type="project" value="InterPro"/>
</dbReference>
<dbReference type="Gene3D" id="1.20.5.1160">
    <property type="entry name" value="Vasodilator-stimulated phosphoprotein"/>
    <property type="match status" value="1"/>
</dbReference>
<keyword evidence="8" id="KW-1185">Reference proteome</keyword>
<dbReference type="Gene3D" id="1.20.5.170">
    <property type="match status" value="1"/>
</dbReference>
<dbReference type="InterPro" id="IPR039008">
    <property type="entry name" value="IF_rod_dom"/>
</dbReference>
<dbReference type="PANTHER" id="PTHR23239:SF366">
    <property type="entry name" value="KERATIN, TYPE I CYTOSKELETAL 47 KDA"/>
    <property type="match status" value="1"/>
</dbReference>
<comment type="caution">
    <text evidence="7">The sequence shown here is derived from an EMBL/GenBank/DDBJ whole genome shotgun (WGS) entry which is preliminary data.</text>
</comment>
<dbReference type="PANTHER" id="PTHR23239">
    <property type="entry name" value="INTERMEDIATE FILAMENT"/>
    <property type="match status" value="1"/>
</dbReference>
<dbReference type="PROSITE" id="PS51842">
    <property type="entry name" value="IF_ROD_2"/>
    <property type="match status" value="1"/>
</dbReference>
<organism evidence="7 8">
    <name type="scientific">Scyliorhinus torazame</name>
    <name type="common">Cloudy catshark</name>
    <name type="synonym">Catulus torazame</name>
    <dbReference type="NCBI Taxonomy" id="75743"/>
    <lineage>
        <taxon>Eukaryota</taxon>
        <taxon>Metazoa</taxon>
        <taxon>Chordata</taxon>
        <taxon>Craniata</taxon>
        <taxon>Vertebrata</taxon>
        <taxon>Chondrichthyes</taxon>
        <taxon>Elasmobranchii</taxon>
        <taxon>Galeomorphii</taxon>
        <taxon>Galeoidea</taxon>
        <taxon>Carcharhiniformes</taxon>
        <taxon>Scyliorhinidae</taxon>
        <taxon>Scyliorhinus</taxon>
    </lineage>
</organism>
<evidence type="ECO:0000256" key="3">
    <source>
        <dbReference type="RuleBase" id="RU000685"/>
    </source>
</evidence>
<dbReference type="InterPro" id="IPR018039">
    <property type="entry name" value="IF_conserved"/>
</dbReference>
<evidence type="ECO:0000313" key="8">
    <source>
        <dbReference type="Proteomes" id="UP000288216"/>
    </source>
</evidence>
<accession>A0A401PVC6</accession>
<evidence type="ECO:0000256" key="4">
    <source>
        <dbReference type="SAM" id="Coils"/>
    </source>
</evidence>
<evidence type="ECO:0000256" key="5">
    <source>
        <dbReference type="SAM" id="MobiDB-lite"/>
    </source>
</evidence>
<dbReference type="InterPro" id="IPR002957">
    <property type="entry name" value="Keratin_I"/>
</dbReference>
<feature type="domain" description="IF rod" evidence="6">
    <location>
        <begin position="78"/>
        <end position="388"/>
    </location>
</feature>
<dbReference type="OMA" id="IHIRNEM"/>
<dbReference type="GO" id="GO:0005882">
    <property type="term" value="C:intermediate filament"/>
    <property type="evidence" value="ECO:0007669"/>
    <property type="project" value="UniProtKB-KW"/>
</dbReference>
<dbReference type="PRINTS" id="PR01248">
    <property type="entry name" value="TYPE1KERATIN"/>
</dbReference>
<feature type="coiled-coil region" evidence="4">
    <location>
        <begin position="82"/>
        <end position="116"/>
    </location>
</feature>
<dbReference type="PROSITE" id="PS00226">
    <property type="entry name" value="IF_ROD_1"/>
    <property type="match status" value="1"/>
</dbReference>
<dbReference type="STRING" id="75743.A0A401PVC6"/>
<dbReference type="OrthoDB" id="9946452at2759"/>
<sequence>MRSSSQSLVFGQSGTYGGSNRRSMVGIGQGYTRPGMGVSTGSGGFMGMGLGGVSYGGLSSGRSSVSGMSMSGGLVKNEKETMIGLNNRLSSYLQKVKDLESANTRLELQLKEFQVGKALTGIDYDAYDVVIKPLREQILALHLGNARLALDLDNASLAAKDFSNKYENELYIRQSVTVDIDDLKGMKTEYIQNYKDLESDIVAGKDELAYLKKNHDEELAALRQQVTGTVSVVVDAGPSVNIAQEMQKMRDDYEVYCNKNQQDLDKWYQSQIDTQVKETVQVNEAAESGKLQIVELRKQLQPLEIECNSLMSGNASMEACILDIQDKYQLKLQTLQMTISQLEGELIHIRNEMQQKVTDYDALLCIKMKLESEIATYRTLLDGSAISLGQTGSDTRETSGTVTTVKTESRSMTYK</sequence>
<proteinExistence type="inferred from homology"/>
<evidence type="ECO:0000259" key="6">
    <source>
        <dbReference type="PROSITE" id="PS51842"/>
    </source>
</evidence>
<gene>
    <name evidence="7" type="ORF">scyTo_0018413</name>
</gene>
<feature type="region of interest" description="Disordered" evidence="5">
    <location>
        <begin position="391"/>
        <end position="415"/>
    </location>
</feature>
<dbReference type="SUPFAM" id="SSF64593">
    <property type="entry name" value="Intermediate filament protein, coiled coil region"/>
    <property type="match status" value="2"/>
</dbReference>
<reference evidence="7 8" key="1">
    <citation type="journal article" date="2018" name="Nat. Ecol. Evol.">
        <title>Shark genomes provide insights into elasmobranch evolution and the origin of vertebrates.</title>
        <authorList>
            <person name="Hara Y"/>
            <person name="Yamaguchi K"/>
            <person name="Onimaru K"/>
            <person name="Kadota M"/>
            <person name="Koyanagi M"/>
            <person name="Keeley SD"/>
            <person name="Tatsumi K"/>
            <person name="Tanaka K"/>
            <person name="Motone F"/>
            <person name="Kageyama Y"/>
            <person name="Nozu R"/>
            <person name="Adachi N"/>
            <person name="Nishimura O"/>
            <person name="Nakagawa R"/>
            <person name="Tanegashima C"/>
            <person name="Kiyatake I"/>
            <person name="Matsumoto R"/>
            <person name="Murakumo K"/>
            <person name="Nishida K"/>
            <person name="Terakita A"/>
            <person name="Kuratani S"/>
            <person name="Sato K"/>
            <person name="Hyodo S Kuraku.S."/>
        </authorList>
    </citation>
    <scope>NUCLEOTIDE SEQUENCE [LARGE SCALE GENOMIC DNA]</scope>
</reference>
<evidence type="ECO:0000256" key="2">
    <source>
        <dbReference type="ARBA" id="ARBA00023054"/>
    </source>
</evidence>
<protein>
    <recommendedName>
        <fullName evidence="6">IF rod domain-containing protein</fullName>
    </recommendedName>
</protein>
<keyword evidence="1 3" id="KW-0403">Intermediate filament</keyword>
<evidence type="ECO:0000313" key="7">
    <source>
        <dbReference type="EMBL" id="GCB77023.1"/>
    </source>
</evidence>
<feature type="coiled-coil region" evidence="4">
    <location>
        <begin position="325"/>
        <end position="352"/>
    </location>
</feature>
<evidence type="ECO:0000256" key="1">
    <source>
        <dbReference type="ARBA" id="ARBA00022754"/>
    </source>
</evidence>
<name>A0A401PVC6_SCYTO</name>
<dbReference type="Pfam" id="PF00038">
    <property type="entry name" value="Filament"/>
    <property type="match status" value="1"/>
</dbReference>
<dbReference type="Proteomes" id="UP000288216">
    <property type="component" value="Unassembled WGS sequence"/>
</dbReference>
<dbReference type="AlphaFoldDB" id="A0A401PVC6"/>
<dbReference type="Gene3D" id="1.20.5.500">
    <property type="entry name" value="Single helix bin"/>
    <property type="match status" value="1"/>
</dbReference>